<dbReference type="InterPro" id="IPR041854">
    <property type="entry name" value="BFD-like_2Fe2S-bd_dom_sf"/>
</dbReference>
<dbReference type="InterPro" id="IPR041575">
    <property type="entry name" value="Rubredoxin_C"/>
</dbReference>
<evidence type="ECO:0000256" key="1">
    <source>
        <dbReference type="ARBA" id="ARBA00001974"/>
    </source>
</evidence>
<dbReference type="PROSITE" id="PS00365">
    <property type="entry name" value="NIR_SIR"/>
    <property type="match status" value="1"/>
</dbReference>
<dbReference type="InterPro" id="IPR036136">
    <property type="entry name" value="Nit/Sulf_reduc_fer-like_dom_sf"/>
</dbReference>
<dbReference type="Pfam" id="PF07992">
    <property type="entry name" value="Pyr_redox_2"/>
    <property type="match status" value="1"/>
</dbReference>
<dbReference type="InterPro" id="IPR023753">
    <property type="entry name" value="FAD/NAD-binding_dom"/>
</dbReference>
<dbReference type="PRINTS" id="PR00368">
    <property type="entry name" value="FADPNR"/>
</dbReference>
<evidence type="ECO:0000256" key="4">
    <source>
        <dbReference type="ARBA" id="ARBA00022485"/>
    </source>
</evidence>
<dbReference type="GO" id="GO:0098809">
    <property type="term" value="F:nitrite reductase activity"/>
    <property type="evidence" value="ECO:0007669"/>
    <property type="project" value="InterPro"/>
</dbReference>
<evidence type="ECO:0000256" key="13">
    <source>
        <dbReference type="ARBA" id="ARBA00023063"/>
    </source>
</evidence>
<evidence type="ECO:0000259" key="21">
    <source>
        <dbReference type="Pfam" id="PF18267"/>
    </source>
</evidence>
<dbReference type="InterPro" id="IPR012744">
    <property type="entry name" value="Nitri_red_NirB"/>
</dbReference>
<reference evidence="22" key="2">
    <citation type="submission" date="2020-09" db="EMBL/GenBank/DDBJ databases">
        <authorList>
            <person name="Sun Q."/>
            <person name="Kim S."/>
        </authorList>
    </citation>
    <scope>NUCLEOTIDE SEQUENCE</scope>
    <source>
        <strain evidence="22">KCTC 23310</strain>
    </source>
</reference>
<feature type="domain" description="Nitrite/Sulfite reductase ferredoxin-like" evidence="18">
    <location>
        <begin position="556"/>
        <end position="619"/>
    </location>
</feature>
<evidence type="ECO:0000313" key="23">
    <source>
        <dbReference type="Proteomes" id="UP000638981"/>
    </source>
</evidence>
<keyword evidence="8 16" id="KW-0479">Metal-binding</keyword>
<dbReference type="Gene3D" id="3.50.50.60">
    <property type="entry name" value="FAD/NAD(P)-binding domain"/>
    <property type="match status" value="2"/>
</dbReference>
<dbReference type="Gene3D" id="1.10.10.1100">
    <property type="entry name" value="BFD-like [2Fe-2S]-binding domain"/>
    <property type="match status" value="2"/>
</dbReference>
<dbReference type="NCBIfam" id="TIGR02374">
    <property type="entry name" value="nitri_red_nirB"/>
    <property type="match status" value="1"/>
</dbReference>
<dbReference type="InterPro" id="IPR006067">
    <property type="entry name" value="NO2/SO3_Rdtase_4Fe4S_dom"/>
</dbReference>
<dbReference type="SUPFAM" id="SSF56014">
    <property type="entry name" value="Nitrite and sulphite reductase 4Fe-4S domain-like"/>
    <property type="match status" value="1"/>
</dbReference>
<comment type="cofactor">
    <cofactor evidence="14">
        <name>[2Fe-2S] cluster</name>
        <dbReference type="ChEBI" id="CHEBI:190135"/>
    </cofactor>
</comment>
<gene>
    <name evidence="22" type="ORF">GCM10007315_31040</name>
</gene>
<feature type="domain" description="FAD/NAD(P)-binding" evidence="20">
    <location>
        <begin position="4"/>
        <end position="282"/>
    </location>
</feature>
<dbReference type="PIRSF" id="PIRSF037149">
    <property type="entry name" value="NirB"/>
    <property type="match status" value="1"/>
</dbReference>
<protein>
    <submittedName>
        <fullName evidence="22">Nitrite reductase large subunit</fullName>
    </submittedName>
</protein>
<evidence type="ECO:0000256" key="11">
    <source>
        <dbReference type="ARBA" id="ARBA00023004"/>
    </source>
</evidence>
<evidence type="ECO:0000313" key="22">
    <source>
        <dbReference type="EMBL" id="GHC64436.1"/>
    </source>
</evidence>
<keyword evidence="13 15" id="KW-0534">Nitrate assimilation</keyword>
<name>A0A918TX73_9RHOB</name>
<dbReference type="Gene3D" id="3.30.413.10">
    <property type="entry name" value="Sulfite Reductase Hemoprotein, domain 1"/>
    <property type="match status" value="1"/>
</dbReference>
<keyword evidence="11 16" id="KW-0408">Iron</keyword>
<comment type="similarity">
    <text evidence="3">Belongs to the nitrite and sulfite reductase 4Fe-4S domain family.</text>
</comment>
<dbReference type="GO" id="GO:0020037">
    <property type="term" value="F:heme binding"/>
    <property type="evidence" value="ECO:0007669"/>
    <property type="project" value="InterPro"/>
</dbReference>
<dbReference type="Gene3D" id="3.30.390.30">
    <property type="match status" value="1"/>
</dbReference>
<feature type="domain" description="Nitrite/sulphite reductase 4Fe-4S" evidence="17">
    <location>
        <begin position="630"/>
        <end position="764"/>
    </location>
</feature>
<evidence type="ECO:0000259" key="18">
    <source>
        <dbReference type="Pfam" id="PF03460"/>
    </source>
</evidence>
<dbReference type="Proteomes" id="UP000638981">
    <property type="component" value="Unassembled WGS sequence"/>
</dbReference>
<dbReference type="InterPro" id="IPR006066">
    <property type="entry name" value="NO2/SO3_Rdtase_FeS/sirohaem_BS"/>
</dbReference>
<keyword evidence="23" id="KW-1185">Reference proteome</keyword>
<dbReference type="Pfam" id="PF03460">
    <property type="entry name" value="NIR_SIR_ferr"/>
    <property type="match status" value="1"/>
</dbReference>
<dbReference type="PRINTS" id="PR00397">
    <property type="entry name" value="SIROHAEM"/>
</dbReference>
<feature type="binding site" description="axial binding residue" evidence="16">
    <location>
        <position position="682"/>
    </location>
    <ligand>
        <name>siroheme</name>
        <dbReference type="ChEBI" id="CHEBI:60052"/>
    </ligand>
    <ligandPart>
        <name>Fe</name>
        <dbReference type="ChEBI" id="CHEBI:18248"/>
    </ligandPart>
</feature>
<evidence type="ECO:0000256" key="3">
    <source>
        <dbReference type="ARBA" id="ARBA00010429"/>
    </source>
</evidence>
<evidence type="ECO:0000259" key="20">
    <source>
        <dbReference type="Pfam" id="PF07992"/>
    </source>
</evidence>
<dbReference type="CDD" id="cd19943">
    <property type="entry name" value="NirB_Fer2_BFD-like_1"/>
    <property type="match status" value="1"/>
</dbReference>
<dbReference type="Pfam" id="PF18267">
    <property type="entry name" value="Rubredoxin_C"/>
    <property type="match status" value="1"/>
</dbReference>
<keyword evidence="7" id="KW-0001">2Fe-2S</keyword>
<dbReference type="InterPro" id="IPR036188">
    <property type="entry name" value="FAD/NAD-bd_sf"/>
</dbReference>
<evidence type="ECO:0000256" key="9">
    <source>
        <dbReference type="ARBA" id="ARBA00022827"/>
    </source>
</evidence>
<dbReference type="Pfam" id="PF04324">
    <property type="entry name" value="Fer2_BFD"/>
    <property type="match status" value="2"/>
</dbReference>
<dbReference type="RefSeq" id="WP_189412766.1">
    <property type="nucleotide sequence ID" value="NZ_BMYJ01000011.1"/>
</dbReference>
<evidence type="ECO:0000256" key="2">
    <source>
        <dbReference type="ARBA" id="ARBA00005096"/>
    </source>
</evidence>
<dbReference type="EMBL" id="BMYJ01000011">
    <property type="protein sequence ID" value="GHC64436.1"/>
    <property type="molecule type" value="Genomic_DNA"/>
</dbReference>
<dbReference type="Gene3D" id="3.90.480.10">
    <property type="entry name" value="Sulfite Reductase Hemoprotein,Domain 2"/>
    <property type="match status" value="1"/>
</dbReference>
<evidence type="ECO:0000256" key="6">
    <source>
        <dbReference type="ARBA" id="ARBA00022630"/>
    </source>
</evidence>
<dbReference type="InterPro" id="IPR017121">
    <property type="entry name" value="Nitrite_Rdtase_lsu"/>
</dbReference>
<dbReference type="InterPro" id="IPR007419">
    <property type="entry name" value="BFD-like_2Fe2S-bd_dom"/>
</dbReference>
<proteinExistence type="inferred from homology"/>
<evidence type="ECO:0000256" key="12">
    <source>
        <dbReference type="ARBA" id="ARBA00023014"/>
    </source>
</evidence>
<evidence type="ECO:0000256" key="7">
    <source>
        <dbReference type="ARBA" id="ARBA00022714"/>
    </source>
</evidence>
<comment type="cofactor">
    <cofactor evidence="16">
        <name>[4Fe-4S] cluster</name>
        <dbReference type="ChEBI" id="CHEBI:49883"/>
    </cofactor>
    <text evidence="16">Binds 1 [4Fe-4S] cluster per subunit.</text>
</comment>
<keyword evidence="6 15" id="KW-0285">Flavoprotein</keyword>
<feature type="domain" description="BFD-like [2Fe-2S]-binding" evidence="19">
    <location>
        <begin position="481"/>
        <end position="530"/>
    </location>
</feature>
<feature type="domain" description="BFD-like [2Fe-2S]-binding" evidence="19">
    <location>
        <begin position="419"/>
        <end position="466"/>
    </location>
</feature>
<dbReference type="GO" id="GO:0042128">
    <property type="term" value="P:nitrate assimilation"/>
    <property type="evidence" value="ECO:0007669"/>
    <property type="project" value="UniProtKB-UniRule"/>
</dbReference>
<comment type="cofactor">
    <cofactor evidence="16">
        <name>siroheme</name>
        <dbReference type="ChEBI" id="CHEBI:60052"/>
    </cofactor>
    <text evidence="16">Binds 1 siroheme per subunit.</text>
</comment>
<evidence type="ECO:0000256" key="15">
    <source>
        <dbReference type="PIRNR" id="PIRNR037149"/>
    </source>
</evidence>
<dbReference type="Pfam" id="PF01077">
    <property type="entry name" value="NIR_SIR"/>
    <property type="match status" value="1"/>
</dbReference>
<comment type="caution">
    <text evidence="22">The sequence shown here is derived from an EMBL/GenBank/DDBJ whole genome shotgun (WGS) entry which is preliminary data.</text>
</comment>
<comment type="pathway">
    <text evidence="2">Nitrogen metabolism; nitrate reduction (assimilation).</text>
</comment>
<dbReference type="GO" id="GO:0051537">
    <property type="term" value="F:2 iron, 2 sulfur cluster binding"/>
    <property type="evidence" value="ECO:0007669"/>
    <property type="project" value="UniProtKB-KW"/>
</dbReference>
<dbReference type="GO" id="GO:0046872">
    <property type="term" value="F:metal ion binding"/>
    <property type="evidence" value="ECO:0007669"/>
    <property type="project" value="UniProtKB-KW"/>
</dbReference>
<dbReference type="InterPro" id="IPR005117">
    <property type="entry name" value="NiRdtase/SiRdtase_haem-b_fer"/>
</dbReference>
<dbReference type="CDD" id="cd19944">
    <property type="entry name" value="NirB_Fer2_BFD-like_2"/>
    <property type="match status" value="1"/>
</dbReference>
<feature type="domain" description="NADH-rubredoxin oxidoreductase C-terminal" evidence="21">
    <location>
        <begin position="315"/>
        <end position="382"/>
    </location>
</feature>
<evidence type="ECO:0000259" key="17">
    <source>
        <dbReference type="Pfam" id="PF01077"/>
    </source>
</evidence>
<dbReference type="SUPFAM" id="SSF51905">
    <property type="entry name" value="FAD/NAD(P)-binding domain"/>
    <property type="match status" value="2"/>
</dbReference>
<feature type="binding site" evidence="16">
    <location>
        <position position="678"/>
    </location>
    <ligand>
        <name>[4Fe-4S] cluster</name>
        <dbReference type="ChEBI" id="CHEBI:49883"/>
    </ligand>
</feature>
<keyword evidence="12 16" id="KW-0411">Iron-sulfur</keyword>
<keyword evidence="10" id="KW-0560">Oxidoreductase</keyword>
<feature type="binding site" evidence="16">
    <location>
        <position position="644"/>
    </location>
    <ligand>
        <name>[4Fe-4S] cluster</name>
        <dbReference type="ChEBI" id="CHEBI:49883"/>
    </ligand>
</feature>
<keyword evidence="5 16" id="KW-0349">Heme</keyword>
<dbReference type="InterPro" id="IPR045854">
    <property type="entry name" value="NO2/SO3_Rdtase_4Fe4S_sf"/>
</dbReference>
<keyword evidence="9 15" id="KW-0274">FAD</keyword>
<organism evidence="22 23">
    <name type="scientific">Neogemmobacter tilapiae</name>
    <dbReference type="NCBI Taxonomy" id="875041"/>
    <lineage>
        <taxon>Bacteria</taxon>
        <taxon>Pseudomonadati</taxon>
        <taxon>Pseudomonadota</taxon>
        <taxon>Alphaproteobacteria</taxon>
        <taxon>Rhodobacterales</taxon>
        <taxon>Paracoccaceae</taxon>
        <taxon>Neogemmobacter</taxon>
    </lineage>
</organism>
<reference evidence="22" key="1">
    <citation type="journal article" date="2014" name="Int. J. Syst. Evol. Microbiol.">
        <title>Complete genome sequence of Corynebacterium casei LMG S-19264T (=DSM 44701T), isolated from a smear-ripened cheese.</title>
        <authorList>
            <consortium name="US DOE Joint Genome Institute (JGI-PGF)"/>
            <person name="Walter F."/>
            <person name="Albersmeier A."/>
            <person name="Kalinowski J."/>
            <person name="Ruckert C."/>
        </authorList>
    </citation>
    <scope>NUCLEOTIDE SEQUENCE</scope>
    <source>
        <strain evidence="22">KCTC 23310</strain>
    </source>
</reference>
<dbReference type="PANTHER" id="PTHR43809">
    <property type="entry name" value="NITRITE REDUCTASE (NADH) LARGE SUBUNIT"/>
    <property type="match status" value="1"/>
</dbReference>
<feature type="binding site" evidence="16">
    <location>
        <position position="638"/>
    </location>
    <ligand>
        <name>[4Fe-4S] cluster</name>
        <dbReference type="ChEBI" id="CHEBI:49883"/>
    </ligand>
</feature>
<evidence type="ECO:0000256" key="5">
    <source>
        <dbReference type="ARBA" id="ARBA00022617"/>
    </source>
</evidence>
<evidence type="ECO:0000256" key="14">
    <source>
        <dbReference type="ARBA" id="ARBA00034078"/>
    </source>
</evidence>
<evidence type="ECO:0000256" key="16">
    <source>
        <dbReference type="PIRSR" id="PIRSR037149-1"/>
    </source>
</evidence>
<dbReference type="InterPro" id="IPR016156">
    <property type="entry name" value="FAD/NAD-linked_Rdtase_dimer_sf"/>
</dbReference>
<dbReference type="GO" id="GO:0051539">
    <property type="term" value="F:4 iron, 4 sulfur cluster binding"/>
    <property type="evidence" value="ECO:0007669"/>
    <property type="project" value="UniProtKB-KW"/>
</dbReference>
<accession>A0A918TX73</accession>
<evidence type="ECO:0000259" key="19">
    <source>
        <dbReference type="Pfam" id="PF04324"/>
    </source>
</evidence>
<keyword evidence="4 16" id="KW-0004">4Fe-4S</keyword>
<dbReference type="AlphaFoldDB" id="A0A918TX73"/>
<sequence length="810" mass="87299">MKQNLVVIGAGMASGRMLENLLDAAPDAFNVTLFNGEPRGNYNRLMLSPVLSGEKTYAEIITHDDAWYAERGVNCRFGEHVTKIDRERKVVVGKNGEVPYDKLVIATGSAPFIIPVAGKELPGVVTYRDLEDTNAMIDVSIKPGANAVVIGGGLLGLEAAAGMQMRGAKVTVIHIAGHLMERQLDPAAGYLLQKALQDRGITIHCKGATKAILGKDRVEAVLLEDGTVYPADLVCMAVGIRPEIRIATDAHLEVGRGVVVNDQMQTSDPDIFALGECVEHNKQVFGLVAPLYDQAKVLAATLRAEPAAFRPVQTATKLKVTGCDLFSAGDFAEGPGREDIVLRDPARGQYKRLIIEGDKLIGAVMYGDTADGSWFFGLIKDGTDITDMRETLIFGPSFAGGAKADPMAAVAALPPEAEICGCNGVCKGKIVDAVLGGANTLDLVRAQTKASASCGTCTGLVEQVMAVTLGGDFVANANPPMCKCTDHTHEDVRRLIKAKGLKSIPAVMQELGWKTVGGCASCRPALNYYLLADWPLDYTDDRQSRFVNERNHGNIQKDGTYSVVPRMWGGVTTPAELRAIADAADKYAVPMVKVTGGQRIDLLGVKKEDLPAIWSDLNDAGMVSGHAYSKGLRTVKTCVGSEFCRFGTQDSTGLGIKLEKLLWGSWTPAKVKLAVSGCPRNCAEATCKDIGIVCVDSGYEISVAGAAGMDVKETEFLCKVATEAEVEEVVAAFVQLYRENSRYLHRIYKWVAKVGLEWCKEQIADLENRRALYDRFMLSQSVYQVDPWAELAADARKWAPMADLTLEAAE</sequence>
<dbReference type="GO" id="GO:0050660">
    <property type="term" value="F:flavin adenine dinucleotide binding"/>
    <property type="evidence" value="ECO:0007669"/>
    <property type="project" value="UniProtKB-UniRule"/>
</dbReference>
<comment type="cofactor">
    <cofactor evidence="1 15">
        <name>FAD</name>
        <dbReference type="ChEBI" id="CHEBI:57692"/>
    </cofactor>
</comment>
<dbReference type="PANTHER" id="PTHR43809:SF1">
    <property type="entry name" value="NITRITE REDUCTASE (NADH) LARGE SUBUNIT"/>
    <property type="match status" value="1"/>
</dbReference>
<dbReference type="PRINTS" id="PR00411">
    <property type="entry name" value="PNDRDTASEI"/>
</dbReference>
<feature type="binding site" evidence="16">
    <location>
        <position position="682"/>
    </location>
    <ligand>
        <name>[4Fe-4S] cluster</name>
        <dbReference type="ChEBI" id="CHEBI:49883"/>
    </ligand>
</feature>
<evidence type="ECO:0000256" key="10">
    <source>
        <dbReference type="ARBA" id="ARBA00023002"/>
    </source>
</evidence>
<evidence type="ECO:0000256" key="8">
    <source>
        <dbReference type="ARBA" id="ARBA00022723"/>
    </source>
</evidence>
<dbReference type="GO" id="GO:0050661">
    <property type="term" value="F:NADP binding"/>
    <property type="evidence" value="ECO:0007669"/>
    <property type="project" value="UniProtKB-UniRule"/>
</dbReference>
<dbReference type="SUPFAM" id="SSF55124">
    <property type="entry name" value="Nitrite/Sulfite reductase N-terminal domain-like"/>
    <property type="match status" value="1"/>
</dbReference>
<dbReference type="InterPro" id="IPR052034">
    <property type="entry name" value="NasD-like"/>
</dbReference>